<feature type="compositionally biased region" description="Polar residues" evidence="1">
    <location>
        <begin position="43"/>
        <end position="55"/>
    </location>
</feature>
<feature type="compositionally biased region" description="Pro residues" evidence="1">
    <location>
        <begin position="1"/>
        <end position="11"/>
    </location>
</feature>
<evidence type="ECO:0000313" key="4">
    <source>
        <dbReference type="Proteomes" id="UP000001555"/>
    </source>
</evidence>
<feature type="non-terminal residue" evidence="2">
    <location>
        <position position="116"/>
    </location>
</feature>
<dbReference type="HOGENOM" id="CLU_2102957_0_0_1"/>
<dbReference type="InParanoid" id="B7QC26"/>
<dbReference type="EMBL" id="DS904186">
    <property type="protein sequence ID" value="EEC16398.1"/>
    <property type="molecule type" value="Genomic_DNA"/>
</dbReference>
<evidence type="ECO:0000313" key="2">
    <source>
        <dbReference type="EMBL" id="EEC16398.1"/>
    </source>
</evidence>
<dbReference type="AlphaFoldDB" id="B7QC26"/>
<reference evidence="3" key="2">
    <citation type="submission" date="2020-05" db="UniProtKB">
        <authorList>
            <consortium name="EnsemblMetazoa"/>
        </authorList>
    </citation>
    <scope>IDENTIFICATION</scope>
    <source>
        <strain evidence="3">wikel</strain>
    </source>
</reference>
<name>B7QC26_IXOSC</name>
<proteinExistence type="predicted"/>
<evidence type="ECO:0000313" key="3">
    <source>
        <dbReference type="EnsemblMetazoa" id="ISCW022211-PA"/>
    </source>
</evidence>
<sequence>VERQTPPPPPATGLNAQVPPPWDSPLTAVPQTAREAAGPPNAPRSQKQRQFTSPTGPARTANALQRTPPTNPTNADAKTRDDDVVFAVPVNVSLPALPAPRTSPLRVAVPSVPVNG</sequence>
<protein>
    <submittedName>
        <fullName evidence="2 3">Uncharacterized protein</fullName>
    </submittedName>
</protein>
<dbReference type="PaxDb" id="6945-B7QC26"/>
<keyword evidence="4" id="KW-1185">Reference proteome</keyword>
<evidence type="ECO:0000256" key="1">
    <source>
        <dbReference type="SAM" id="MobiDB-lite"/>
    </source>
</evidence>
<reference evidence="2 4" key="1">
    <citation type="submission" date="2008-03" db="EMBL/GenBank/DDBJ databases">
        <title>Annotation of Ixodes scapularis.</title>
        <authorList>
            <consortium name="Ixodes scapularis Genome Project Consortium"/>
            <person name="Caler E."/>
            <person name="Hannick L.I."/>
            <person name="Bidwell S."/>
            <person name="Joardar V."/>
            <person name="Thiagarajan M."/>
            <person name="Amedeo P."/>
            <person name="Galinsky K.J."/>
            <person name="Schobel S."/>
            <person name="Inman J."/>
            <person name="Hostetler J."/>
            <person name="Miller J."/>
            <person name="Hammond M."/>
            <person name="Megy K."/>
            <person name="Lawson D."/>
            <person name="Kodira C."/>
            <person name="Sutton G."/>
            <person name="Meyer J."/>
            <person name="Hill C.A."/>
            <person name="Birren B."/>
            <person name="Nene V."/>
            <person name="Collins F."/>
            <person name="Alarcon-Chaidez F."/>
            <person name="Wikel S."/>
            <person name="Strausberg R."/>
        </authorList>
    </citation>
    <scope>NUCLEOTIDE SEQUENCE [LARGE SCALE GENOMIC DNA]</scope>
    <source>
        <strain evidence="4">Wikel</strain>
        <strain evidence="2">Wikel colony</strain>
    </source>
</reference>
<feature type="region of interest" description="Disordered" evidence="1">
    <location>
        <begin position="1"/>
        <end position="81"/>
    </location>
</feature>
<dbReference type="Proteomes" id="UP000001555">
    <property type="component" value="Unassembled WGS sequence"/>
</dbReference>
<dbReference type="EMBL" id="ABJB010495874">
    <property type="status" value="NOT_ANNOTATED_CDS"/>
    <property type="molecule type" value="Genomic_DNA"/>
</dbReference>
<feature type="compositionally biased region" description="Polar residues" evidence="1">
    <location>
        <begin position="62"/>
        <end position="76"/>
    </location>
</feature>
<gene>
    <name evidence="2" type="ORF">IscW_ISCW022211</name>
</gene>
<dbReference type="EnsemblMetazoa" id="ISCW022211-RA">
    <property type="protein sequence ID" value="ISCW022211-PA"/>
    <property type="gene ID" value="ISCW022211"/>
</dbReference>
<accession>B7QC26</accession>
<dbReference type="VEuPathDB" id="VectorBase:ISCW022211"/>
<organism>
    <name type="scientific">Ixodes scapularis</name>
    <name type="common">Black-legged tick</name>
    <name type="synonym">Deer tick</name>
    <dbReference type="NCBI Taxonomy" id="6945"/>
    <lineage>
        <taxon>Eukaryota</taxon>
        <taxon>Metazoa</taxon>
        <taxon>Ecdysozoa</taxon>
        <taxon>Arthropoda</taxon>
        <taxon>Chelicerata</taxon>
        <taxon>Arachnida</taxon>
        <taxon>Acari</taxon>
        <taxon>Parasitiformes</taxon>
        <taxon>Ixodida</taxon>
        <taxon>Ixodoidea</taxon>
        <taxon>Ixodidae</taxon>
        <taxon>Ixodinae</taxon>
        <taxon>Ixodes</taxon>
    </lineage>
</organism>
<feature type="non-terminal residue" evidence="2">
    <location>
        <position position="1"/>
    </location>
</feature>